<dbReference type="Pfam" id="PF04250">
    <property type="entry name" value="DUF429"/>
    <property type="match status" value="1"/>
</dbReference>
<name>A0A1G6VZ20_9GAMM</name>
<gene>
    <name evidence="1" type="ORF">SAMN04488509_1047</name>
</gene>
<dbReference type="Proteomes" id="UP000199603">
    <property type="component" value="Unassembled WGS sequence"/>
</dbReference>
<proteinExistence type="predicted"/>
<evidence type="ECO:0000313" key="2">
    <source>
        <dbReference type="Proteomes" id="UP000199603"/>
    </source>
</evidence>
<keyword evidence="2" id="KW-1185">Reference proteome</keyword>
<organism evidence="1 2">
    <name type="scientific">Aquimonas voraii</name>
    <dbReference type="NCBI Taxonomy" id="265719"/>
    <lineage>
        <taxon>Bacteria</taxon>
        <taxon>Pseudomonadati</taxon>
        <taxon>Pseudomonadota</taxon>
        <taxon>Gammaproteobacteria</taxon>
        <taxon>Lysobacterales</taxon>
        <taxon>Lysobacteraceae</taxon>
        <taxon>Aquimonas</taxon>
    </lineage>
</organism>
<evidence type="ECO:0008006" key="3">
    <source>
        <dbReference type="Google" id="ProtNLM"/>
    </source>
</evidence>
<dbReference type="OrthoDB" id="4870479at2"/>
<dbReference type="RefSeq" id="WP_091241525.1">
    <property type="nucleotide sequence ID" value="NZ_FNAG01000004.1"/>
</dbReference>
<dbReference type="AlphaFoldDB" id="A0A1G6VZ20"/>
<dbReference type="InterPro" id="IPR007362">
    <property type="entry name" value="DUF429"/>
</dbReference>
<sequence length="243" mass="25959">MLTLIGIDAAAQRTNTGYAIARWESASARILRSGLMDRRGAALAELVEALRAGTCLIAIDAPLGWPLGLREALDDHRAGQGLIREPAAMFSRASDRRLRALGHAPLEIGAALIARAAHGALGLLHELRTASGQALPLLWDPAVSASGVIEVYPAATLKTHGHRSTGYKKPGQIDARRVMAEALEPRLIGISERCERRADEFDACLCLLAAMDFLAGACVPPAPDELERAKREGWIWLRAPAGG</sequence>
<protein>
    <recommendedName>
        <fullName evidence="3">DUF429 domain-containing protein</fullName>
    </recommendedName>
</protein>
<evidence type="ECO:0000313" key="1">
    <source>
        <dbReference type="EMBL" id="SDD58237.1"/>
    </source>
</evidence>
<dbReference type="EMBL" id="FNAG01000004">
    <property type="protein sequence ID" value="SDD58237.1"/>
    <property type="molecule type" value="Genomic_DNA"/>
</dbReference>
<reference evidence="1 2" key="1">
    <citation type="submission" date="2016-10" db="EMBL/GenBank/DDBJ databases">
        <authorList>
            <person name="de Groot N.N."/>
        </authorList>
    </citation>
    <scope>NUCLEOTIDE SEQUENCE [LARGE SCALE GENOMIC DNA]</scope>
    <source>
        <strain evidence="1 2">DSM 16957</strain>
    </source>
</reference>
<accession>A0A1G6VZ20</accession>